<gene>
    <name evidence="2" type="ORF">COW36_00420</name>
</gene>
<keyword evidence="1" id="KW-0812">Transmembrane</keyword>
<evidence type="ECO:0000313" key="3">
    <source>
        <dbReference type="Proteomes" id="UP000231019"/>
    </source>
</evidence>
<protein>
    <submittedName>
        <fullName evidence="2">Uncharacterized protein</fullName>
    </submittedName>
</protein>
<accession>A0A2M7GAY4</accession>
<reference evidence="2 3" key="1">
    <citation type="submission" date="2017-09" db="EMBL/GenBank/DDBJ databases">
        <title>Depth-based differentiation of microbial function through sediment-hosted aquifers and enrichment of novel symbionts in the deep terrestrial subsurface.</title>
        <authorList>
            <person name="Probst A.J."/>
            <person name="Ladd B."/>
            <person name="Jarett J.K."/>
            <person name="Geller-Mcgrath D.E."/>
            <person name="Sieber C.M."/>
            <person name="Emerson J.B."/>
            <person name="Anantharaman K."/>
            <person name="Thomas B.C."/>
            <person name="Malmstrom R."/>
            <person name="Stieglmeier M."/>
            <person name="Klingl A."/>
            <person name="Woyke T."/>
            <person name="Ryan C.M."/>
            <person name="Banfield J.F."/>
        </authorList>
    </citation>
    <scope>NUCLEOTIDE SEQUENCE [LARGE SCALE GENOMIC DNA]</scope>
    <source>
        <strain evidence="2">CG17_big_fil_post_rev_8_21_14_2_50_48_46</strain>
    </source>
</reference>
<comment type="caution">
    <text evidence="2">The sequence shown here is derived from an EMBL/GenBank/DDBJ whole genome shotgun (WGS) entry which is preliminary data.</text>
</comment>
<name>A0A2M7GAY4_9BACT</name>
<sequence length="158" mass="18289">MNQPKKQLPAAFFIPPMLLGVSVLIFFLPWVTQQKVPATEQAVEQNMVFFKEMVDKYISLNHKIPQSIKELYDDAKKNNYNKTFFNPILKHSGDMTNLQIVKQYTPEEIININPSFSSPLYAGKTGYFPQATHYTIYGHSYEGKLLMRNSKLFQLGNY</sequence>
<dbReference type="EMBL" id="PFFQ01000004">
    <property type="protein sequence ID" value="PIW19337.1"/>
    <property type="molecule type" value="Genomic_DNA"/>
</dbReference>
<proteinExistence type="predicted"/>
<organism evidence="2 3">
    <name type="scientific">bacterium (Candidatus Blackallbacteria) CG17_big_fil_post_rev_8_21_14_2_50_48_46</name>
    <dbReference type="NCBI Taxonomy" id="2014261"/>
    <lineage>
        <taxon>Bacteria</taxon>
        <taxon>Candidatus Blackallbacteria</taxon>
    </lineage>
</organism>
<keyword evidence="1" id="KW-1133">Transmembrane helix</keyword>
<dbReference type="AlphaFoldDB" id="A0A2M7GAY4"/>
<dbReference type="Proteomes" id="UP000231019">
    <property type="component" value="Unassembled WGS sequence"/>
</dbReference>
<evidence type="ECO:0000313" key="2">
    <source>
        <dbReference type="EMBL" id="PIW19337.1"/>
    </source>
</evidence>
<evidence type="ECO:0000256" key="1">
    <source>
        <dbReference type="SAM" id="Phobius"/>
    </source>
</evidence>
<keyword evidence="1" id="KW-0472">Membrane</keyword>
<feature type="transmembrane region" description="Helical" evidence="1">
    <location>
        <begin position="12"/>
        <end position="31"/>
    </location>
</feature>